<evidence type="ECO:0000256" key="1">
    <source>
        <dbReference type="SAM" id="MobiDB-lite"/>
    </source>
</evidence>
<evidence type="ECO:0000259" key="2">
    <source>
        <dbReference type="Pfam" id="PF02350"/>
    </source>
</evidence>
<evidence type="ECO:0000313" key="4">
    <source>
        <dbReference type="Proteomes" id="UP000008914"/>
    </source>
</evidence>
<dbReference type="AlphaFoldDB" id="E6SFN5"/>
<dbReference type="Pfam" id="PF02350">
    <property type="entry name" value="Epimerase_2"/>
    <property type="match status" value="1"/>
</dbReference>
<reference evidence="3 4" key="1">
    <citation type="journal article" date="2010" name="Stand. Genomic Sci.">
        <title>Complete genome sequence of Intrasporangium calvum type strain (7 KIP).</title>
        <authorList>
            <person name="Del Rio T.G."/>
            <person name="Chertkov O."/>
            <person name="Yasawong M."/>
            <person name="Lucas S."/>
            <person name="Deshpande S."/>
            <person name="Cheng J.F."/>
            <person name="Detter C."/>
            <person name="Tapia R."/>
            <person name="Han C."/>
            <person name="Goodwin L."/>
            <person name="Pitluck S."/>
            <person name="Liolios K."/>
            <person name="Ivanova N."/>
            <person name="Mavromatis K."/>
            <person name="Pati A."/>
            <person name="Chen A."/>
            <person name="Palaniappan K."/>
            <person name="Land M."/>
            <person name="Hauser L."/>
            <person name="Chang Y.J."/>
            <person name="Jeffries C.D."/>
            <person name="Rohde M."/>
            <person name="Pukall R."/>
            <person name="Sikorski J."/>
            <person name="Goker M."/>
            <person name="Woyke T."/>
            <person name="Bristow J."/>
            <person name="Eisen J.A."/>
            <person name="Markowitz V."/>
            <person name="Hugenholtz P."/>
            <person name="Kyrpides N.C."/>
            <person name="Klenk H.P."/>
            <person name="Lapidus A."/>
        </authorList>
    </citation>
    <scope>NUCLEOTIDE SEQUENCE [LARGE SCALE GENOMIC DNA]</scope>
    <source>
        <strain evidence="4">ATCC 23552 / DSM 43043 / JCM 3097 / NBRC 12989 / 7 KIP</strain>
    </source>
</reference>
<dbReference type="InterPro" id="IPR029767">
    <property type="entry name" value="WecB-like"/>
</dbReference>
<accession>E6SFN5</accession>
<dbReference type="GO" id="GO:0006047">
    <property type="term" value="P:UDP-N-acetylglucosamine metabolic process"/>
    <property type="evidence" value="ECO:0007669"/>
    <property type="project" value="InterPro"/>
</dbReference>
<dbReference type="SUPFAM" id="SSF53756">
    <property type="entry name" value="UDP-Glycosyltransferase/glycogen phosphorylase"/>
    <property type="match status" value="1"/>
</dbReference>
<dbReference type="PANTHER" id="PTHR43174:SF3">
    <property type="entry name" value="UDP-N-ACETYLGLUCOSAMINE 2-EPIMERASE"/>
    <property type="match status" value="1"/>
</dbReference>
<evidence type="ECO:0000313" key="3">
    <source>
        <dbReference type="EMBL" id="ADU47780.1"/>
    </source>
</evidence>
<dbReference type="Proteomes" id="UP000008914">
    <property type="component" value="Chromosome"/>
</dbReference>
<dbReference type="InterPro" id="IPR020004">
    <property type="entry name" value="UDP-GlcNAc_Epase"/>
</dbReference>
<dbReference type="Gene3D" id="3.40.50.2000">
    <property type="entry name" value="Glycogen Phosphorylase B"/>
    <property type="match status" value="2"/>
</dbReference>
<dbReference type="InterPro" id="IPR003331">
    <property type="entry name" value="UDP_GlcNAc_Epimerase_2_dom"/>
</dbReference>
<proteinExistence type="predicted"/>
<sequence>MPEPRTVAVFVGTRADLGPLTPVIGVLAQAPQVDLHLLTGVMYDAAELEQALPEATGSGARVHALAEPMGEMSTAAQLEQGALLSAAAGRVLAEIGADSIVVLGDRWELLYVVPPAFLLGVPIVHLHGGEVTEGAVDERIRHAVTKLGDEHCVASPDAAQRLAQMGEPEERIHVTGAPGLDRLAAAQPLDDAALAGLLGVERVERPVALFTYHPPTANAEAPVGDWAVAAAEGTLAACGTVIGTHPGMDEGRDEIIAALSALAAREPRFRFVDAIGAQYPAVLAAVDVVVGNSSSGVIEAATLHLPAVDVGERQRGRLRGDNVIQAADDRADVERAVRSALSPESLARARLVVNPYGSGDASGRILDIVRRAGGAGRVKSFVDAAANGRPDDSVQDRTPGEEVAP</sequence>
<dbReference type="GO" id="GO:0004553">
    <property type="term" value="F:hydrolase activity, hydrolyzing O-glycosyl compounds"/>
    <property type="evidence" value="ECO:0007669"/>
    <property type="project" value="InterPro"/>
</dbReference>
<keyword evidence="4" id="KW-1185">Reference proteome</keyword>
<gene>
    <name evidence="3" type="ordered locus">Intca_1262</name>
</gene>
<protein>
    <submittedName>
        <fullName evidence="3">UDP-N-acetyl-D-glucosamine 2-epimerase, UDP-hydrolysing</fullName>
    </submittedName>
</protein>
<feature type="compositionally biased region" description="Basic and acidic residues" evidence="1">
    <location>
        <begin position="389"/>
        <end position="405"/>
    </location>
</feature>
<feature type="domain" description="UDP-N-acetylglucosamine 2-epimerase" evidence="2">
    <location>
        <begin position="80"/>
        <end position="369"/>
    </location>
</feature>
<dbReference type="PANTHER" id="PTHR43174">
    <property type="entry name" value="UDP-N-ACETYLGLUCOSAMINE 2-EPIMERASE"/>
    <property type="match status" value="1"/>
</dbReference>
<dbReference type="NCBIfam" id="TIGR03568">
    <property type="entry name" value="NeuC_NnaA"/>
    <property type="match status" value="1"/>
</dbReference>
<dbReference type="eggNOG" id="COG0381">
    <property type="taxonomic scope" value="Bacteria"/>
</dbReference>
<dbReference type="HOGENOM" id="CLU_061127_0_0_11"/>
<name>E6SFN5_INTC7</name>
<feature type="region of interest" description="Disordered" evidence="1">
    <location>
        <begin position="385"/>
        <end position="405"/>
    </location>
</feature>
<dbReference type="RefSeq" id="WP_013492096.1">
    <property type="nucleotide sequence ID" value="NC_014830.1"/>
</dbReference>
<dbReference type="KEGG" id="ica:Intca_1262"/>
<organism evidence="3 4">
    <name type="scientific">Intrasporangium calvum (strain ATCC 23552 / DSM 43043 / JCM 3097 / NBRC 12989 / NCIMB 10167 / NRRL B-3866 / 7 KIP)</name>
    <dbReference type="NCBI Taxonomy" id="710696"/>
    <lineage>
        <taxon>Bacteria</taxon>
        <taxon>Bacillati</taxon>
        <taxon>Actinomycetota</taxon>
        <taxon>Actinomycetes</taxon>
        <taxon>Micrococcales</taxon>
        <taxon>Intrasporangiaceae</taxon>
        <taxon>Intrasporangium</taxon>
    </lineage>
</organism>
<dbReference type="OrthoDB" id="9803238at2"/>
<dbReference type="STRING" id="710696.Intca_1262"/>
<dbReference type="EMBL" id="CP002343">
    <property type="protein sequence ID" value="ADU47780.1"/>
    <property type="molecule type" value="Genomic_DNA"/>
</dbReference>